<dbReference type="AlphaFoldDB" id="W6TEE1"/>
<organism evidence="2 3">
    <name type="scientific">Holospora obtusa F1</name>
    <dbReference type="NCBI Taxonomy" id="1399147"/>
    <lineage>
        <taxon>Bacteria</taxon>
        <taxon>Pseudomonadati</taxon>
        <taxon>Pseudomonadota</taxon>
        <taxon>Alphaproteobacteria</taxon>
        <taxon>Holosporales</taxon>
        <taxon>Holosporaceae</taxon>
        <taxon>Holospora</taxon>
    </lineage>
</organism>
<feature type="compositionally biased region" description="Polar residues" evidence="1">
    <location>
        <begin position="598"/>
        <end position="610"/>
    </location>
</feature>
<dbReference type="OrthoDB" id="8499805at2"/>
<accession>W6TEE1</accession>
<evidence type="ECO:0000256" key="1">
    <source>
        <dbReference type="SAM" id="MobiDB-lite"/>
    </source>
</evidence>
<gene>
    <name evidence="2" type="ORF">P618_200233</name>
</gene>
<name>W6TEE1_HOLOB</name>
<feature type="region of interest" description="Disordered" evidence="1">
    <location>
        <begin position="589"/>
        <end position="619"/>
    </location>
</feature>
<proteinExistence type="predicted"/>
<dbReference type="EMBL" id="AWTR02000028">
    <property type="protein sequence ID" value="ETZ07573.1"/>
    <property type="molecule type" value="Genomic_DNA"/>
</dbReference>
<keyword evidence="3" id="KW-1185">Reference proteome</keyword>
<evidence type="ECO:0008006" key="4">
    <source>
        <dbReference type="Google" id="ProtNLM"/>
    </source>
</evidence>
<evidence type="ECO:0000313" key="2">
    <source>
        <dbReference type="EMBL" id="ETZ07573.1"/>
    </source>
</evidence>
<sequence>MSSELGFIDLGLSTQVQERLVKPGKKSDEVYCGASSTFHGSNIRAGHMDIRAQSFASQGCHIEGSGSITARALQHRPGVNTFLESSSSLYLQETRQSSAPVPGSLCGDLKVSMVQGAFQATEFIDGVSLFAAEKLQLMAAPVQDSYHKTQVLKKNIARIKTQSLAGQGLSYRNCGVHGVLRVDTPLLEMSAQGAPPALEIAPRESFCQVLRVLEPCIQEATHISTQFKPAFKAVLGVGITALSAVLAPPLVGSVIAASGHAFIQNSGLECLADHRHIQFKAMLKDVGKSLAVSGAGLALGEILPDHRAIHAVKNTALNCAVYQADPLKALAGQGLVQASGFLAGQIGLEYQSKELNFLEHKLLHGALSLASTLSLQAVNSGHLDWSKAFLAAGATMAAESGAEGLVHLFKDHLPKPEVGEAPDAYLQRCNRELSSFAEKTSGALRVLTAAGLCLAGKDASSIYTCDQMSANALQNNFAFILPALVATLSALEVVEGTYQAVQKVKEGDYLQAAGCLAKTAINALPGVKGLKIAVGAGETAQNLAQGYRAEGLAGAGKVLAKEIAGQKFSKALGRGLGKLAEKAGAKGRAVQKTAFSKKAQSGAPQKNSGPKPQPKAPGPICEAEKQQRLEQYLAENEGQMFVSGLYDGDKLKKAMKARHERYGERFTAQHHLAPHATNERIIDPKFPKKDGFSILIPAYLHNHAVHAANTLKLTNYREALFASIQALRNSPKLNQIQDPVLKQKALMELNKELLEGIKFYKQNYPKIIEKK</sequence>
<protein>
    <recommendedName>
        <fullName evidence="4">DUF637 domain-containing protein</fullName>
    </recommendedName>
</protein>
<comment type="caution">
    <text evidence="2">The sequence shown here is derived from an EMBL/GenBank/DDBJ whole genome shotgun (WGS) entry which is preliminary data.</text>
</comment>
<evidence type="ECO:0000313" key="3">
    <source>
        <dbReference type="Proteomes" id="UP000019112"/>
    </source>
</evidence>
<dbReference type="STRING" id="1399147.P618_200233"/>
<dbReference type="RefSeq" id="WP_024161026.1">
    <property type="nucleotide sequence ID" value="NZ_AWTR02000028.1"/>
</dbReference>
<reference evidence="2 3" key="1">
    <citation type="journal article" date="2014" name="FEMS Microbiol. Lett.">
        <title>Draft genome sequences of three Holospora species (Holospora obtusa, Holospora undulata, and Holospora elegans), endonuclear symbiotic bacteria of the ciliate Paramecium caudatum.</title>
        <authorList>
            <person name="Dohra H."/>
            <person name="Tanaka K."/>
            <person name="Suzuki T."/>
            <person name="Fujishima M."/>
            <person name="Suzuki H."/>
        </authorList>
    </citation>
    <scope>NUCLEOTIDE SEQUENCE [LARGE SCALE GENOMIC DNA]</scope>
    <source>
        <strain evidence="2 3">F1</strain>
    </source>
</reference>
<dbReference type="Proteomes" id="UP000019112">
    <property type="component" value="Unassembled WGS sequence"/>
</dbReference>